<dbReference type="AlphaFoldDB" id="A0AA87MP49"/>
<evidence type="ECO:0000313" key="1">
    <source>
        <dbReference type="EMBL" id="EKR99279.1"/>
    </source>
</evidence>
<proteinExistence type="predicted"/>
<reference evidence="1 2" key="1">
    <citation type="journal article" date="2014" name="Int. J. Syst. Evol. Microbiol.">
        <title>Leptospira mayottensis sp. nov., a pathogenic species of the genus Leptospira isolated from humans.</title>
        <authorList>
            <person name="Bourhy P."/>
            <person name="Collet L."/>
            <person name="Brisse S."/>
            <person name="Picardeau M."/>
        </authorList>
    </citation>
    <scope>NUCLEOTIDE SEQUENCE [LARGE SCALE GENOMIC DNA]</scope>
    <source>
        <strain evidence="1 2">200901122</strain>
    </source>
</reference>
<protein>
    <submittedName>
        <fullName evidence="1">Uncharacterized protein</fullName>
    </submittedName>
</protein>
<name>A0AA87MP49_9LEPT</name>
<comment type="caution">
    <text evidence="1">The sequence shown here is derived from an EMBL/GenBank/DDBJ whole genome shotgun (WGS) entry which is preliminary data.</text>
</comment>
<sequence length="41" mass="4848">MANDKFRLFFHSFLKFSFFLNLKIPVGNNSKGIKKSKKKLK</sequence>
<gene>
    <name evidence="1" type="ORF">LEP1GSC125_4231</name>
</gene>
<dbReference type="EMBL" id="AKWM02000057">
    <property type="protein sequence ID" value="EKR99279.1"/>
    <property type="molecule type" value="Genomic_DNA"/>
</dbReference>
<dbReference type="Proteomes" id="UP000001343">
    <property type="component" value="Unassembled WGS sequence"/>
</dbReference>
<organism evidence="1 2">
    <name type="scientific">Leptospira mayottensis 200901122</name>
    <dbReference type="NCBI Taxonomy" id="1193010"/>
    <lineage>
        <taxon>Bacteria</taxon>
        <taxon>Pseudomonadati</taxon>
        <taxon>Spirochaetota</taxon>
        <taxon>Spirochaetia</taxon>
        <taxon>Leptospirales</taxon>
        <taxon>Leptospiraceae</taxon>
        <taxon>Leptospira</taxon>
    </lineage>
</organism>
<accession>A0AA87MP49</accession>
<evidence type="ECO:0000313" key="2">
    <source>
        <dbReference type="Proteomes" id="UP000001343"/>
    </source>
</evidence>